<dbReference type="GO" id="GO:0000902">
    <property type="term" value="P:cell morphogenesis"/>
    <property type="evidence" value="ECO:0007669"/>
    <property type="project" value="UniProtKB-ARBA"/>
</dbReference>
<protein>
    <recommendedName>
        <fullName evidence="9">Protein Wnt</fullName>
    </recommendedName>
</protein>
<evidence type="ECO:0000313" key="11">
    <source>
        <dbReference type="EnsemblMetazoa" id="XP_022645337"/>
    </source>
</evidence>
<feature type="chain" id="PRO_5033916255" description="Protein Wnt" evidence="10">
    <location>
        <begin position="22"/>
        <end position="407"/>
    </location>
</feature>
<comment type="function">
    <text evidence="9">Ligand for members of the frizzled family of seven transmembrane receptors.</text>
</comment>
<dbReference type="OMA" id="TCWLQMP"/>
<evidence type="ECO:0000256" key="6">
    <source>
        <dbReference type="ARBA" id="ARBA00022687"/>
    </source>
</evidence>
<evidence type="ECO:0000256" key="10">
    <source>
        <dbReference type="SAM" id="SignalP"/>
    </source>
</evidence>
<dbReference type="GO" id="GO:0005109">
    <property type="term" value="F:frizzled binding"/>
    <property type="evidence" value="ECO:0007669"/>
    <property type="project" value="TreeGrafter"/>
</dbReference>
<dbReference type="InterPro" id="IPR018161">
    <property type="entry name" value="Wnt_CS"/>
</dbReference>
<keyword evidence="12" id="KW-1185">Reference proteome</keyword>
<comment type="subcellular location">
    <subcellularLocation>
        <location evidence="1 9">Secreted</location>
        <location evidence="1 9">Extracellular space</location>
        <location evidence="1 9">Extracellular matrix</location>
    </subcellularLocation>
</comment>
<organism evidence="11 12">
    <name type="scientific">Varroa destructor</name>
    <name type="common">Honeybee mite</name>
    <dbReference type="NCBI Taxonomy" id="109461"/>
    <lineage>
        <taxon>Eukaryota</taxon>
        <taxon>Metazoa</taxon>
        <taxon>Ecdysozoa</taxon>
        <taxon>Arthropoda</taxon>
        <taxon>Chelicerata</taxon>
        <taxon>Arachnida</taxon>
        <taxon>Acari</taxon>
        <taxon>Parasitiformes</taxon>
        <taxon>Mesostigmata</taxon>
        <taxon>Gamasina</taxon>
        <taxon>Dermanyssoidea</taxon>
        <taxon>Varroidae</taxon>
        <taxon>Varroa</taxon>
    </lineage>
</organism>
<reference evidence="11" key="1">
    <citation type="submission" date="2021-01" db="UniProtKB">
        <authorList>
            <consortium name="EnsemblMetazoa"/>
        </authorList>
    </citation>
    <scope>IDENTIFICATION</scope>
</reference>
<keyword evidence="10" id="KW-0732">Signal</keyword>
<evidence type="ECO:0000256" key="4">
    <source>
        <dbReference type="ARBA" id="ARBA00022525"/>
    </source>
</evidence>
<dbReference type="OrthoDB" id="5945655at2759"/>
<dbReference type="InterPro" id="IPR005817">
    <property type="entry name" value="Wnt"/>
</dbReference>
<dbReference type="RefSeq" id="XP_022645338.1">
    <property type="nucleotide sequence ID" value="XM_022789603.1"/>
</dbReference>
<accession>A0A7M7J735</accession>
<evidence type="ECO:0000313" key="12">
    <source>
        <dbReference type="Proteomes" id="UP000594260"/>
    </source>
</evidence>
<evidence type="ECO:0000256" key="9">
    <source>
        <dbReference type="RuleBase" id="RU003500"/>
    </source>
</evidence>
<evidence type="ECO:0000256" key="3">
    <source>
        <dbReference type="ARBA" id="ARBA00022473"/>
    </source>
</evidence>
<feature type="signal peptide" evidence="10">
    <location>
        <begin position="1"/>
        <end position="21"/>
    </location>
</feature>
<dbReference type="GO" id="GO:0045165">
    <property type="term" value="P:cell fate commitment"/>
    <property type="evidence" value="ECO:0007669"/>
    <property type="project" value="TreeGrafter"/>
</dbReference>
<comment type="similarity">
    <text evidence="2 9">Belongs to the Wnt family.</text>
</comment>
<keyword evidence="7" id="KW-1015">Disulfide bond</keyword>
<dbReference type="GO" id="GO:0060070">
    <property type="term" value="P:canonical Wnt signaling pathway"/>
    <property type="evidence" value="ECO:0007669"/>
    <property type="project" value="TreeGrafter"/>
</dbReference>
<evidence type="ECO:0000256" key="5">
    <source>
        <dbReference type="ARBA" id="ARBA00022530"/>
    </source>
</evidence>
<dbReference type="GO" id="GO:0005615">
    <property type="term" value="C:extracellular space"/>
    <property type="evidence" value="ECO:0007669"/>
    <property type="project" value="TreeGrafter"/>
</dbReference>
<dbReference type="GO" id="GO:0007517">
    <property type="term" value="P:muscle organ development"/>
    <property type="evidence" value="ECO:0007669"/>
    <property type="project" value="UniProtKB-ARBA"/>
</dbReference>
<dbReference type="Gene3D" id="3.30.2460.20">
    <property type="match status" value="1"/>
</dbReference>
<evidence type="ECO:0000256" key="1">
    <source>
        <dbReference type="ARBA" id="ARBA00004498"/>
    </source>
</evidence>
<sequence>MKWHVNMLALMLVGLIGTGSASSGSWMYLGLVDYQSIRSLDRLAGDQPVSSDGSPLSPQVDPLAIRLSELCSAVPGLVQSQLDLCHRNPHALLAISEGARRGIIECQEQFRHERWNCTLEGGINVFDMTLQRASREAAFIFAVTSAGVVHSVSRACSAGNLTDCGCDPDKPTGQRSGRGWKWGGCSANIGQGLDLAKQFIDVAERTHGQISVVGNGATDSNATSSGSSITAILTSQHDRTTLRTLMNLHNNQAGRVAIRKNMRLRCRCHGISGSCEVKTCWMLLPNFEDIGVFLKDKYDNSIQITAEALKRRKRGKRRVPVSRDSLVHIHDSPDFCERNARKKILGTSGRVCNKYSNGPDSCEHLCCGRGARKIVKRITERCDCQFHWCCYVTCKLCETRTETYICK</sequence>
<keyword evidence="5" id="KW-0272">Extracellular matrix</keyword>
<dbReference type="EnsemblMetazoa" id="XM_022789603">
    <property type="protein sequence ID" value="XP_022645338"/>
    <property type="gene ID" value="LOC111243683"/>
</dbReference>
<dbReference type="KEGG" id="vde:111243683"/>
<dbReference type="InterPro" id="IPR043158">
    <property type="entry name" value="Wnt_C"/>
</dbReference>
<dbReference type="GO" id="GO:0005125">
    <property type="term" value="F:cytokine activity"/>
    <property type="evidence" value="ECO:0007669"/>
    <property type="project" value="TreeGrafter"/>
</dbReference>
<dbReference type="PROSITE" id="PS00246">
    <property type="entry name" value="WNT1"/>
    <property type="match status" value="1"/>
</dbReference>
<dbReference type="PANTHER" id="PTHR12027">
    <property type="entry name" value="WNT RELATED"/>
    <property type="match status" value="1"/>
</dbReference>
<evidence type="ECO:0000256" key="7">
    <source>
        <dbReference type="ARBA" id="ARBA00023157"/>
    </source>
</evidence>
<dbReference type="Pfam" id="PF00110">
    <property type="entry name" value="wnt"/>
    <property type="match status" value="1"/>
</dbReference>
<evidence type="ECO:0000256" key="8">
    <source>
        <dbReference type="ARBA" id="ARBA00023288"/>
    </source>
</evidence>
<dbReference type="EnsemblMetazoa" id="XM_022789602">
    <property type="protein sequence ID" value="XP_022645337"/>
    <property type="gene ID" value="LOC111243683"/>
</dbReference>
<name>A0A7M7J735_VARDE</name>
<keyword evidence="4" id="KW-0964">Secreted</keyword>
<dbReference type="FunFam" id="3.30.2460.20:FF:000001">
    <property type="entry name" value="Wnt homolog"/>
    <property type="match status" value="1"/>
</dbReference>
<dbReference type="InParanoid" id="A0A7M7J735"/>
<dbReference type="GeneID" id="111243683"/>
<dbReference type="CDD" id="cd19344">
    <property type="entry name" value="Wnt_Wnt16"/>
    <property type="match status" value="1"/>
</dbReference>
<proteinExistence type="inferred from homology"/>
<dbReference type="Proteomes" id="UP000594260">
    <property type="component" value="Unplaced"/>
</dbReference>
<keyword evidence="6 9" id="KW-0879">Wnt signaling pathway</keyword>
<keyword evidence="8" id="KW-0449">Lipoprotein</keyword>
<dbReference type="PANTHER" id="PTHR12027:SF70">
    <property type="entry name" value="PROTEIN WNT-16"/>
    <property type="match status" value="1"/>
</dbReference>
<dbReference type="AlphaFoldDB" id="A0A7M7J735"/>
<evidence type="ECO:0000256" key="2">
    <source>
        <dbReference type="ARBA" id="ARBA00005683"/>
    </source>
</evidence>
<dbReference type="PRINTS" id="PR01349">
    <property type="entry name" value="WNTPROTEIN"/>
</dbReference>
<dbReference type="GO" id="GO:0030182">
    <property type="term" value="P:neuron differentiation"/>
    <property type="evidence" value="ECO:0007669"/>
    <property type="project" value="TreeGrafter"/>
</dbReference>
<keyword evidence="3 9" id="KW-0217">Developmental protein</keyword>
<dbReference type="RefSeq" id="XP_022645337.1">
    <property type="nucleotide sequence ID" value="XM_022789602.1"/>
</dbReference>
<dbReference type="SMART" id="SM00097">
    <property type="entry name" value="WNT1"/>
    <property type="match status" value="1"/>
</dbReference>